<dbReference type="Pfam" id="PF04616">
    <property type="entry name" value="Glyco_hydro_43"/>
    <property type="match status" value="1"/>
</dbReference>
<comment type="similarity">
    <text evidence="2 5">Belongs to the glycosyl hydrolase 43 family.</text>
</comment>
<organism evidence="6 7">
    <name type="scientific">Xanthocytophaga agilis</name>
    <dbReference type="NCBI Taxonomy" id="3048010"/>
    <lineage>
        <taxon>Bacteria</taxon>
        <taxon>Pseudomonadati</taxon>
        <taxon>Bacteroidota</taxon>
        <taxon>Cytophagia</taxon>
        <taxon>Cytophagales</taxon>
        <taxon>Rhodocytophagaceae</taxon>
        <taxon>Xanthocytophaga</taxon>
    </lineage>
</organism>
<evidence type="ECO:0000256" key="2">
    <source>
        <dbReference type="ARBA" id="ARBA00009865"/>
    </source>
</evidence>
<gene>
    <name evidence="6" type="ORF">QNI22_01190</name>
</gene>
<dbReference type="InterPro" id="IPR006710">
    <property type="entry name" value="Glyco_hydro_43"/>
</dbReference>
<dbReference type="InterPro" id="IPR050727">
    <property type="entry name" value="GH43_arabinanases"/>
</dbReference>
<dbReference type="PANTHER" id="PTHR43301:SF3">
    <property type="entry name" value="ARABINAN ENDO-1,5-ALPHA-L-ARABINOSIDASE A-RELATED"/>
    <property type="match status" value="1"/>
</dbReference>
<keyword evidence="3 5" id="KW-0378">Hydrolase</keyword>
<dbReference type="RefSeq" id="WP_314508772.1">
    <property type="nucleotide sequence ID" value="NZ_JASJOU010000001.1"/>
</dbReference>
<dbReference type="AlphaFoldDB" id="A0AAE3QXE9"/>
<comment type="pathway">
    <text evidence="1">Glycan metabolism; L-arabinan degradation.</text>
</comment>
<keyword evidence="7" id="KW-1185">Reference proteome</keyword>
<dbReference type="CDD" id="cd08983">
    <property type="entry name" value="GH43_Bt3655-like"/>
    <property type="match status" value="1"/>
</dbReference>
<accession>A0AAE3QXE9</accession>
<dbReference type="SUPFAM" id="SSF75005">
    <property type="entry name" value="Arabinanase/levansucrase/invertase"/>
    <property type="match status" value="1"/>
</dbReference>
<reference evidence="6" key="1">
    <citation type="submission" date="2023-05" db="EMBL/GenBank/DDBJ databases">
        <authorList>
            <person name="Zhang X."/>
        </authorList>
    </citation>
    <scope>NUCLEOTIDE SEQUENCE</scope>
    <source>
        <strain evidence="6">BD1B2-1</strain>
    </source>
</reference>
<evidence type="ECO:0000256" key="4">
    <source>
        <dbReference type="ARBA" id="ARBA00023295"/>
    </source>
</evidence>
<evidence type="ECO:0000256" key="5">
    <source>
        <dbReference type="RuleBase" id="RU361187"/>
    </source>
</evidence>
<comment type="caution">
    <text evidence="6">The sequence shown here is derived from an EMBL/GenBank/DDBJ whole genome shotgun (WGS) entry which is preliminary data.</text>
</comment>
<evidence type="ECO:0000313" key="6">
    <source>
        <dbReference type="EMBL" id="MDJ1499235.1"/>
    </source>
</evidence>
<dbReference type="EMBL" id="JASJOU010000001">
    <property type="protein sequence ID" value="MDJ1499235.1"/>
    <property type="molecule type" value="Genomic_DNA"/>
</dbReference>
<dbReference type="InterPro" id="IPR023296">
    <property type="entry name" value="Glyco_hydro_beta-prop_sf"/>
</dbReference>
<evidence type="ECO:0000256" key="3">
    <source>
        <dbReference type="ARBA" id="ARBA00022801"/>
    </source>
</evidence>
<evidence type="ECO:0000256" key="1">
    <source>
        <dbReference type="ARBA" id="ARBA00004834"/>
    </source>
</evidence>
<proteinExistence type="inferred from homology"/>
<protein>
    <submittedName>
        <fullName evidence="6">Glycoside hydrolase family 43 protein</fullName>
    </submittedName>
</protein>
<dbReference type="GO" id="GO:0005975">
    <property type="term" value="P:carbohydrate metabolic process"/>
    <property type="evidence" value="ECO:0007669"/>
    <property type="project" value="InterPro"/>
</dbReference>
<evidence type="ECO:0000313" key="7">
    <source>
        <dbReference type="Proteomes" id="UP001232063"/>
    </source>
</evidence>
<name>A0AAE3QXE9_9BACT</name>
<keyword evidence="4 5" id="KW-0326">Glycosidase</keyword>
<dbReference type="Proteomes" id="UP001232063">
    <property type="component" value="Unassembled WGS sequence"/>
</dbReference>
<dbReference type="PANTHER" id="PTHR43301">
    <property type="entry name" value="ARABINAN ENDO-1,5-ALPHA-L-ARABINOSIDASE"/>
    <property type="match status" value="1"/>
</dbReference>
<dbReference type="Gene3D" id="2.115.10.20">
    <property type="entry name" value="Glycosyl hydrolase domain, family 43"/>
    <property type="match status" value="1"/>
</dbReference>
<dbReference type="GO" id="GO:0004553">
    <property type="term" value="F:hydrolase activity, hydrolyzing O-glycosyl compounds"/>
    <property type="evidence" value="ECO:0007669"/>
    <property type="project" value="InterPro"/>
</dbReference>
<sequence>MTTFSNRLFLFLSILFLHIQYSNAQNEIYLFSYFVDNGQDGLHFAYSQDGLTWQKLNDGKSFLQPTIGKDKLMRDPCITQGADGTYHMVWTSGWNDQIIGYASSKDLMHWSEQKAIPVMEHEPTAKNSWAPEVFYDKKTKQFLIFWATTIPGRHSDIADSENEKGLNHRIYYVTTKDFKTFSKTEMFFNPDFSAIDATIFQKGKWYYMFVKNENPNPPQKNIRITRSRNAAGPYPVEVSGPITGKYWAEGPSPLQVGEYTYLYFDKYTQHAYGAVRSTDMENWEDVSDKVRFPEGVRHGTMFTVTKSTFDQMNASITK</sequence>